<dbReference type="RefSeq" id="XP_065645111.1">
    <property type="nucleotide sequence ID" value="XM_065789039.1"/>
</dbReference>
<reference evidence="3" key="2">
    <citation type="submission" date="2025-08" db="UniProtKB">
        <authorList>
            <consortium name="RefSeq"/>
        </authorList>
    </citation>
    <scope>IDENTIFICATION</scope>
</reference>
<dbReference type="PANTHER" id="PTHR19303:SF71">
    <property type="entry name" value="ZINC FINGER PHD-TYPE DOMAIN-CONTAINING PROTEIN"/>
    <property type="match status" value="1"/>
</dbReference>
<sequence>MTSFLKRNPQSFMRKPQATSIGKTTSFNAANVKVFFDKLGEVMDIYNFSASQIYNIDETGVSTVVKPSKIVATKGKRNVGAMTSGERGTNVTIETAVSASGNTVPQMFVFPCKNYKDYFVNNGPLHCIGVGNGNGWVTDIEFKNFIQRFIRHVKPSNEFKILLILDNYSSHLHFETLNLAKENGIVMLSFPPHCSHKLQPLDVSVFGPFKKYLSVAQDAWLRNNPEKAITIYDISKIVSDSLLLAITCTNITKGFQKTGVYPYSANIFVAANFLPSFVTDRIEPANLISKL</sequence>
<dbReference type="InterPro" id="IPR004875">
    <property type="entry name" value="DDE_SF_endonuclease_dom"/>
</dbReference>
<protein>
    <submittedName>
        <fullName evidence="3">Uncharacterized protein LOC136075559</fullName>
    </submittedName>
</protein>
<dbReference type="Proteomes" id="UP001652625">
    <property type="component" value="Chromosome 01"/>
</dbReference>
<dbReference type="Gene3D" id="3.30.420.10">
    <property type="entry name" value="Ribonuclease H-like superfamily/Ribonuclease H"/>
    <property type="match status" value="1"/>
</dbReference>
<evidence type="ECO:0000313" key="3">
    <source>
        <dbReference type="RefSeq" id="XP_065645111.1"/>
    </source>
</evidence>
<proteinExistence type="predicted"/>
<evidence type="ECO:0000259" key="1">
    <source>
        <dbReference type="Pfam" id="PF03184"/>
    </source>
</evidence>
<feature type="domain" description="DDE-1" evidence="1">
    <location>
        <begin position="96"/>
        <end position="255"/>
    </location>
</feature>
<accession>A0ABM4B8B1</accession>
<keyword evidence="2" id="KW-1185">Reference proteome</keyword>
<reference evidence="2" key="1">
    <citation type="submission" date="2025-05" db="UniProtKB">
        <authorList>
            <consortium name="RefSeq"/>
        </authorList>
    </citation>
    <scope>NUCLEOTIDE SEQUENCE [LARGE SCALE GENOMIC DNA]</scope>
</reference>
<dbReference type="InterPro" id="IPR050863">
    <property type="entry name" value="CenT-Element_Derived"/>
</dbReference>
<name>A0ABM4B8B1_HYDVU</name>
<organism evidence="2 3">
    <name type="scientific">Hydra vulgaris</name>
    <name type="common">Hydra</name>
    <name type="synonym">Hydra attenuata</name>
    <dbReference type="NCBI Taxonomy" id="6087"/>
    <lineage>
        <taxon>Eukaryota</taxon>
        <taxon>Metazoa</taxon>
        <taxon>Cnidaria</taxon>
        <taxon>Hydrozoa</taxon>
        <taxon>Hydroidolina</taxon>
        <taxon>Anthoathecata</taxon>
        <taxon>Aplanulata</taxon>
        <taxon>Hydridae</taxon>
        <taxon>Hydra</taxon>
    </lineage>
</organism>
<gene>
    <name evidence="3" type="primary">LOC136075559</name>
</gene>
<dbReference type="Pfam" id="PF03184">
    <property type="entry name" value="DDE_1"/>
    <property type="match status" value="1"/>
</dbReference>
<dbReference type="PANTHER" id="PTHR19303">
    <property type="entry name" value="TRANSPOSON"/>
    <property type="match status" value="1"/>
</dbReference>
<dbReference type="InterPro" id="IPR036397">
    <property type="entry name" value="RNaseH_sf"/>
</dbReference>
<evidence type="ECO:0000313" key="2">
    <source>
        <dbReference type="Proteomes" id="UP001652625"/>
    </source>
</evidence>
<dbReference type="GeneID" id="136075559"/>